<dbReference type="Proteomes" id="UP000296159">
    <property type="component" value="Unassembled WGS sequence"/>
</dbReference>
<accession>A0A2U1TJ99</accession>
<dbReference type="Pfam" id="PF14568">
    <property type="entry name" value="SUKH_6"/>
    <property type="match status" value="1"/>
</dbReference>
<proteinExistence type="predicted"/>
<dbReference type="SUPFAM" id="SSF160631">
    <property type="entry name" value="SMI1/KNR4-like"/>
    <property type="match status" value="1"/>
</dbReference>
<dbReference type="InterPro" id="IPR037883">
    <property type="entry name" value="Knr4/Smi1-like_sf"/>
</dbReference>
<dbReference type="RefSeq" id="WP_136168838.1">
    <property type="nucleotide sequence ID" value="NZ_KZ819116.1"/>
</dbReference>
<reference evidence="2 3" key="1">
    <citation type="submission" date="2018-04" db="EMBL/GenBank/DDBJ databases">
        <title>Brenneria corticis sp.nov.</title>
        <authorList>
            <person name="Li Y."/>
        </authorList>
    </citation>
    <scope>NUCLEOTIDE SEQUENCE [LARGE SCALE GENOMIC DNA]</scope>
    <source>
        <strain evidence="2 3">CFCC 11842</strain>
    </source>
</reference>
<dbReference type="EMBL" id="QDKH01000054">
    <property type="protein sequence ID" value="PWC09422.1"/>
    <property type="molecule type" value="Genomic_DNA"/>
</dbReference>
<gene>
    <name evidence="2" type="ORF">DDT56_23945</name>
</gene>
<feature type="domain" description="Knr4/Smi1-like" evidence="1">
    <location>
        <begin position="26"/>
        <end position="137"/>
    </location>
</feature>
<protein>
    <submittedName>
        <fullName evidence="2">SMI1/KNR4 family protein</fullName>
    </submittedName>
</protein>
<sequence>MNRNKLVDFIKKHEDIANFGSSDDAPASEWINKAEQALGVTLPDNYKWFLSEFGGGEICGEEIYSIYGVPFNEAVGGDLVYQNTIANNNILLGKIVLSNTDFGEEFYFKINDFDKVYIAIGNREELYAEDFIEYLHKRLISYF</sequence>
<comment type="caution">
    <text evidence="2">The sequence shown here is derived from an EMBL/GenBank/DDBJ whole genome shotgun (WGS) entry which is preliminary data.</text>
</comment>
<organism evidence="2 3">
    <name type="scientific">Brenneria corticis</name>
    <dbReference type="NCBI Taxonomy" id="2173106"/>
    <lineage>
        <taxon>Bacteria</taxon>
        <taxon>Pseudomonadati</taxon>
        <taxon>Pseudomonadota</taxon>
        <taxon>Gammaproteobacteria</taxon>
        <taxon>Enterobacterales</taxon>
        <taxon>Pectobacteriaceae</taxon>
        <taxon>Brenneria</taxon>
    </lineage>
</organism>
<evidence type="ECO:0000313" key="2">
    <source>
        <dbReference type="EMBL" id="PWC09422.1"/>
    </source>
</evidence>
<dbReference type="Gene3D" id="3.40.1580.10">
    <property type="entry name" value="SMI1/KNR4-like"/>
    <property type="match status" value="1"/>
</dbReference>
<keyword evidence="3" id="KW-1185">Reference proteome</keyword>
<name>A0A2U1TJ99_9GAMM</name>
<dbReference type="InterPro" id="IPR018958">
    <property type="entry name" value="Knr4/Smi1-like_dom"/>
</dbReference>
<dbReference type="SMART" id="SM00860">
    <property type="entry name" value="SMI1_KNR4"/>
    <property type="match status" value="1"/>
</dbReference>
<dbReference type="AlphaFoldDB" id="A0A2U1TJ99"/>
<evidence type="ECO:0000313" key="3">
    <source>
        <dbReference type="Proteomes" id="UP000296159"/>
    </source>
</evidence>
<evidence type="ECO:0000259" key="1">
    <source>
        <dbReference type="SMART" id="SM00860"/>
    </source>
</evidence>